<accession>A0AAW8TZ87</accession>
<keyword evidence="1 4" id="KW-0328">Glycosyltransferase</keyword>
<dbReference type="SUPFAM" id="SSF53756">
    <property type="entry name" value="UDP-Glycosyltransferase/glycogen phosphorylase"/>
    <property type="match status" value="1"/>
</dbReference>
<evidence type="ECO:0000313" key="4">
    <source>
        <dbReference type="EMBL" id="MDT2809991.1"/>
    </source>
</evidence>
<dbReference type="AlphaFoldDB" id="A0AAW8TZ87"/>
<evidence type="ECO:0000313" key="5">
    <source>
        <dbReference type="Proteomes" id="UP001256711"/>
    </source>
</evidence>
<dbReference type="Proteomes" id="UP001256711">
    <property type="component" value="Unassembled WGS sequence"/>
</dbReference>
<evidence type="ECO:0000259" key="3">
    <source>
        <dbReference type="Pfam" id="PF00534"/>
    </source>
</evidence>
<proteinExistence type="predicted"/>
<dbReference type="Gene3D" id="3.40.50.2000">
    <property type="entry name" value="Glycogen Phosphorylase B"/>
    <property type="match status" value="3"/>
</dbReference>
<evidence type="ECO:0000256" key="2">
    <source>
        <dbReference type="ARBA" id="ARBA00022679"/>
    </source>
</evidence>
<name>A0AAW8TZ87_9ENTE</name>
<sequence>MHYFITSRIDSLTSAIELAQIKRLRLFEELGVPAKILTWYRNDNQEEISAELGISGKVLNVVEYFQEAASLVSEEGARRNSPLIHEPRISIDEKNAHVKKERLNNGSYYLTYRDRWGFIDRKEFYRNQRLNNCSLYNDKGKLAVKLYYNRQNQEVLSYYYRGGANDKPILTLIRLVYQDQVFLFHQESELVAFWLDCLVDADEHEQAVFYSDREDYALRSFDLMQKEAPRYVVLHSVFTADGSVTGELNPYIKRLWAMRDKLSGVICATKQERADLLQRLPGLAVYAIPVTYREKSESAECFIPKQETGKILAVARLSEVKQLDHLINAVCTLHETFPFVSLDIYGYKDGWNQYRETKRLTELVQTHQAGEYIHFAGYRRDLQEVYEAADFLVLTSRYEGFAMVILEALSHGCPVVSYDINYGPSELISQEKTGLLLLANDQQALGEALHSLYAHPEKRNEFRQNILQDTHFTYYAKKNVQHLWHAFLVEEKLR</sequence>
<keyword evidence="2 4" id="KW-0808">Transferase</keyword>
<dbReference type="EMBL" id="JARQBJ010000002">
    <property type="protein sequence ID" value="MDT2809991.1"/>
    <property type="molecule type" value="Genomic_DNA"/>
</dbReference>
<organism evidence="4 5">
    <name type="scientific">Enterococcus asini</name>
    <dbReference type="NCBI Taxonomy" id="57732"/>
    <lineage>
        <taxon>Bacteria</taxon>
        <taxon>Bacillati</taxon>
        <taxon>Bacillota</taxon>
        <taxon>Bacilli</taxon>
        <taxon>Lactobacillales</taxon>
        <taxon>Enterococcaceae</taxon>
        <taxon>Enterococcus</taxon>
    </lineage>
</organism>
<dbReference type="EC" id="2.4.-.-" evidence="4"/>
<dbReference type="Pfam" id="PF00534">
    <property type="entry name" value="Glycos_transf_1"/>
    <property type="match status" value="1"/>
</dbReference>
<dbReference type="PANTHER" id="PTHR12526">
    <property type="entry name" value="GLYCOSYLTRANSFERASE"/>
    <property type="match status" value="1"/>
</dbReference>
<dbReference type="GO" id="GO:0016757">
    <property type="term" value="F:glycosyltransferase activity"/>
    <property type="evidence" value="ECO:0007669"/>
    <property type="project" value="UniProtKB-KW"/>
</dbReference>
<protein>
    <submittedName>
        <fullName evidence="4">Glycosyltransferase</fullName>
        <ecNumber evidence="4">2.4.-.-</ecNumber>
    </submittedName>
</protein>
<evidence type="ECO:0000256" key="1">
    <source>
        <dbReference type="ARBA" id="ARBA00022676"/>
    </source>
</evidence>
<dbReference type="RefSeq" id="WP_311835240.1">
    <property type="nucleotide sequence ID" value="NZ_JARQBJ010000002.1"/>
</dbReference>
<dbReference type="PANTHER" id="PTHR12526:SF629">
    <property type="entry name" value="TEICHURONIC ACID BIOSYNTHESIS GLYCOSYLTRANSFERASE TUAH-RELATED"/>
    <property type="match status" value="1"/>
</dbReference>
<reference evidence="4" key="1">
    <citation type="submission" date="2023-03" db="EMBL/GenBank/DDBJ databases">
        <authorList>
            <person name="Shen W."/>
            <person name="Cai J."/>
        </authorList>
    </citation>
    <scope>NUCLEOTIDE SEQUENCE</scope>
    <source>
        <strain evidence="4">B226-2</strain>
    </source>
</reference>
<feature type="domain" description="Glycosyl transferase family 1" evidence="3">
    <location>
        <begin position="306"/>
        <end position="466"/>
    </location>
</feature>
<dbReference type="InterPro" id="IPR001296">
    <property type="entry name" value="Glyco_trans_1"/>
</dbReference>
<comment type="caution">
    <text evidence="4">The sequence shown here is derived from an EMBL/GenBank/DDBJ whole genome shotgun (WGS) entry which is preliminary data.</text>
</comment>
<gene>
    <name evidence="4" type="ORF">P7H43_05810</name>
</gene>